<evidence type="ECO:0000313" key="1">
    <source>
        <dbReference type="EMBL" id="EJK74244.1"/>
    </source>
</evidence>
<keyword evidence="2" id="KW-1185">Reference proteome</keyword>
<gene>
    <name evidence="1" type="ORF">THAOC_04091</name>
</gene>
<dbReference type="Proteomes" id="UP000266841">
    <property type="component" value="Unassembled WGS sequence"/>
</dbReference>
<name>K0TAY1_THAOC</name>
<organism evidence="1 2">
    <name type="scientific">Thalassiosira oceanica</name>
    <name type="common">Marine diatom</name>
    <dbReference type="NCBI Taxonomy" id="159749"/>
    <lineage>
        <taxon>Eukaryota</taxon>
        <taxon>Sar</taxon>
        <taxon>Stramenopiles</taxon>
        <taxon>Ochrophyta</taxon>
        <taxon>Bacillariophyta</taxon>
        <taxon>Coscinodiscophyceae</taxon>
        <taxon>Thalassiosirophycidae</taxon>
        <taxon>Thalassiosirales</taxon>
        <taxon>Thalassiosiraceae</taxon>
        <taxon>Thalassiosira</taxon>
    </lineage>
</organism>
<proteinExistence type="predicted"/>
<accession>K0TAY1</accession>
<comment type="caution">
    <text evidence="1">The sequence shown here is derived from an EMBL/GenBank/DDBJ whole genome shotgun (WGS) entry which is preliminary data.</text>
</comment>
<dbReference type="EMBL" id="AGNL01003837">
    <property type="protein sequence ID" value="EJK74244.1"/>
    <property type="molecule type" value="Genomic_DNA"/>
</dbReference>
<dbReference type="AlphaFoldDB" id="K0TAY1"/>
<protein>
    <submittedName>
        <fullName evidence="1">Uncharacterized protein</fullName>
    </submittedName>
</protein>
<dbReference type="OrthoDB" id="10253092at2759"/>
<dbReference type="Gene3D" id="3.30.1250.10">
    <property type="entry name" value="Ribosome maturation protein SBDS, N-terminal domain"/>
    <property type="match status" value="1"/>
</dbReference>
<dbReference type="eggNOG" id="KOG2917">
    <property type="taxonomic scope" value="Eukaryota"/>
</dbReference>
<sequence>MYGRRVGSVRPGKYSQKQLHLVEIDETRAESRQKSGFGALFGRMGHVDTGPVAPGLALVMVEACEPPGVGTRCGRGPTSCLVSGAFLPPSSPWFGSSISVCRGLGGEEQGCPGTRSTTSCVLDEIKHQTVVSGVDSRTDLITSTLHPTPYLYSAAMSRQITQPLNQVRLTNVAVVRLSRHGHRFEVA</sequence>
<evidence type="ECO:0000313" key="2">
    <source>
        <dbReference type="Proteomes" id="UP000266841"/>
    </source>
</evidence>
<reference evidence="1 2" key="1">
    <citation type="journal article" date="2012" name="Genome Biol.">
        <title>Genome and low-iron response of an oceanic diatom adapted to chronic iron limitation.</title>
        <authorList>
            <person name="Lommer M."/>
            <person name="Specht M."/>
            <person name="Roy A.S."/>
            <person name="Kraemer L."/>
            <person name="Andreson R."/>
            <person name="Gutowska M.A."/>
            <person name="Wolf J."/>
            <person name="Bergner S.V."/>
            <person name="Schilhabel M.B."/>
            <person name="Klostermeier U.C."/>
            <person name="Beiko R.G."/>
            <person name="Rosenstiel P."/>
            <person name="Hippler M."/>
            <person name="Laroche J."/>
        </authorList>
    </citation>
    <scope>NUCLEOTIDE SEQUENCE [LARGE SCALE GENOMIC DNA]</scope>
    <source>
        <strain evidence="1 2">CCMP1005</strain>
    </source>
</reference>
<dbReference type="InterPro" id="IPR036786">
    <property type="entry name" value="Ribosome_mat_SBDS_N_sf"/>
</dbReference>